<dbReference type="RefSeq" id="WP_088563950.1">
    <property type="nucleotide sequence ID" value="NZ_CP020946.1"/>
</dbReference>
<evidence type="ECO:0000313" key="3">
    <source>
        <dbReference type="EMBL" id="ASD62300.1"/>
    </source>
</evidence>
<dbReference type="CDD" id="cd17557">
    <property type="entry name" value="REC_Rcp-like"/>
    <property type="match status" value="1"/>
</dbReference>
<evidence type="ECO:0000256" key="1">
    <source>
        <dbReference type="PROSITE-ProRule" id="PRU00169"/>
    </source>
</evidence>
<dbReference type="EMBL" id="CP020946">
    <property type="protein sequence ID" value="ASD62300.1"/>
    <property type="molecule type" value="Genomic_DNA"/>
</dbReference>
<gene>
    <name evidence="3" type="ORF">B9G79_01335</name>
</gene>
<dbReference type="PROSITE" id="PS50110">
    <property type="entry name" value="RESPONSE_REGULATORY"/>
    <property type="match status" value="1"/>
</dbReference>
<dbReference type="SMART" id="SM00448">
    <property type="entry name" value="REC"/>
    <property type="match status" value="1"/>
</dbReference>
<sequence length="156" mass="18014">MQPSHDAKHPLRILLVEDNDDHALIVMRNLKKESFVHKVDRVSDGVQALQYLRGLTPYEHREKPDIILLDLKLPRLDGHEVLSEVKDDARLRKIPIIVLTTSDAEVDKMKAYDLHANSYLVKPLQADDLKKMVESMATYWGVWNRNISKPEAEKEP</sequence>
<dbReference type="AlphaFoldDB" id="A0A1Z3N4A0"/>
<organism evidence="3 4">
    <name type="scientific">Bdellovibrio bacteriovorus</name>
    <dbReference type="NCBI Taxonomy" id="959"/>
    <lineage>
        <taxon>Bacteria</taxon>
        <taxon>Pseudomonadati</taxon>
        <taxon>Bdellovibrionota</taxon>
        <taxon>Bdellovibrionia</taxon>
        <taxon>Bdellovibrionales</taxon>
        <taxon>Pseudobdellovibrionaceae</taxon>
        <taxon>Bdellovibrio</taxon>
    </lineage>
</organism>
<dbReference type="Gene3D" id="3.40.50.2300">
    <property type="match status" value="1"/>
</dbReference>
<dbReference type="PANTHER" id="PTHR44520">
    <property type="entry name" value="RESPONSE REGULATOR RCP1-RELATED"/>
    <property type="match status" value="1"/>
</dbReference>
<name>A0A1Z3N4A0_BDEBC</name>
<protein>
    <submittedName>
        <fullName evidence="3">Response regulator</fullName>
    </submittedName>
</protein>
<proteinExistence type="predicted"/>
<keyword evidence="1" id="KW-0597">Phosphoprotein</keyword>
<reference evidence="3 4" key="1">
    <citation type="submission" date="2017-04" db="EMBL/GenBank/DDBJ databases">
        <title>Whole genome sequence of Bdellovibrio bacteriovorus strain SSB218315.</title>
        <authorList>
            <person name="Oyedara O."/>
            <person name="Rodriguez-Perez M.A."/>
        </authorList>
    </citation>
    <scope>NUCLEOTIDE SEQUENCE [LARGE SCALE GENOMIC DNA]</scope>
    <source>
        <strain evidence="3 4">SSB218315</strain>
    </source>
</reference>
<dbReference type="GO" id="GO:0000160">
    <property type="term" value="P:phosphorelay signal transduction system"/>
    <property type="evidence" value="ECO:0007669"/>
    <property type="project" value="InterPro"/>
</dbReference>
<dbReference type="Proteomes" id="UP000197003">
    <property type="component" value="Chromosome"/>
</dbReference>
<feature type="modified residue" description="4-aspartylphosphate" evidence="1">
    <location>
        <position position="70"/>
    </location>
</feature>
<dbReference type="Pfam" id="PF00072">
    <property type="entry name" value="Response_reg"/>
    <property type="match status" value="1"/>
</dbReference>
<evidence type="ECO:0000313" key="4">
    <source>
        <dbReference type="Proteomes" id="UP000197003"/>
    </source>
</evidence>
<evidence type="ECO:0000259" key="2">
    <source>
        <dbReference type="PROSITE" id="PS50110"/>
    </source>
</evidence>
<dbReference type="SUPFAM" id="SSF52172">
    <property type="entry name" value="CheY-like"/>
    <property type="match status" value="1"/>
</dbReference>
<feature type="domain" description="Response regulatory" evidence="2">
    <location>
        <begin position="12"/>
        <end position="137"/>
    </location>
</feature>
<dbReference type="InterPro" id="IPR001789">
    <property type="entry name" value="Sig_transdc_resp-reg_receiver"/>
</dbReference>
<dbReference type="OrthoDB" id="5298756at2"/>
<accession>A0A1Z3N4A0</accession>
<dbReference type="InterPro" id="IPR052893">
    <property type="entry name" value="TCS_response_regulator"/>
</dbReference>
<dbReference type="InterPro" id="IPR011006">
    <property type="entry name" value="CheY-like_superfamily"/>
</dbReference>